<evidence type="ECO:0000259" key="7">
    <source>
        <dbReference type="Pfam" id="PF07980"/>
    </source>
</evidence>
<accession>A0ABQ1R1K7</accession>
<name>A0ABQ1R1K7_9FLAO</name>
<dbReference type="InterPro" id="IPR011990">
    <property type="entry name" value="TPR-like_helical_dom_sf"/>
</dbReference>
<comment type="caution">
    <text evidence="8">The sequence shown here is derived from an EMBL/GenBank/DDBJ whole genome shotgun (WGS) entry which is preliminary data.</text>
</comment>
<feature type="region of interest" description="Disordered" evidence="6">
    <location>
        <begin position="322"/>
        <end position="362"/>
    </location>
</feature>
<dbReference type="Proteomes" id="UP000625780">
    <property type="component" value="Unassembled WGS sequence"/>
</dbReference>
<keyword evidence="4" id="KW-0472">Membrane</keyword>
<dbReference type="SUPFAM" id="SSF48452">
    <property type="entry name" value="TPR-like"/>
    <property type="match status" value="1"/>
</dbReference>
<gene>
    <name evidence="8" type="ORF">GCM10011361_19560</name>
</gene>
<evidence type="ECO:0000256" key="5">
    <source>
        <dbReference type="ARBA" id="ARBA00023237"/>
    </source>
</evidence>
<comment type="similarity">
    <text evidence="2">Belongs to the SusD family.</text>
</comment>
<evidence type="ECO:0000256" key="4">
    <source>
        <dbReference type="ARBA" id="ARBA00023136"/>
    </source>
</evidence>
<reference evidence="9" key="1">
    <citation type="journal article" date="2019" name="Int. J. Syst. Evol. Microbiol.">
        <title>The Global Catalogue of Microorganisms (GCM) 10K type strain sequencing project: providing services to taxonomists for standard genome sequencing and annotation.</title>
        <authorList>
            <consortium name="The Broad Institute Genomics Platform"/>
            <consortium name="The Broad Institute Genome Sequencing Center for Infectious Disease"/>
            <person name="Wu L."/>
            <person name="Ma J."/>
        </authorList>
    </citation>
    <scope>NUCLEOTIDE SEQUENCE [LARGE SCALE GENOMIC DNA]</scope>
    <source>
        <strain evidence="9">CGMCC 1.12606</strain>
    </source>
</reference>
<keyword evidence="3" id="KW-0732">Signal</keyword>
<keyword evidence="9" id="KW-1185">Reference proteome</keyword>
<keyword evidence="5" id="KW-0998">Cell outer membrane</keyword>
<evidence type="ECO:0000256" key="1">
    <source>
        <dbReference type="ARBA" id="ARBA00004442"/>
    </source>
</evidence>
<evidence type="ECO:0000256" key="2">
    <source>
        <dbReference type="ARBA" id="ARBA00006275"/>
    </source>
</evidence>
<organism evidence="8 9">
    <name type="scientific">Muriicola marianensis</name>
    <dbReference type="NCBI Taxonomy" id="1324801"/>
    <lineage>
        <taxon>Bacteria</taxon>
        <taxon>Pseudomonadati</taxon>
        <taxon>Bacteroidota</taxon>
        <taxon>Flavobacteriia</taxon>
        <taxon>Flavobacteriales</taxon>
        <taxon>Flavobacteriaceae</taxon>
        <taxon>Muriicola</taxon>
    </lineage>
</organism>
<dbReference type="Gene3D" id="1.25.40.390">
    <property type="match status" value="1"/>
</dbReference>
<dbReference type="InterPro" id="IPR012944">
    <property type="entry name" value="SusD_RagB_dom"/>
</dbReference>
<dbReference type="EMBL" id="BMFH01000001">
    <property type="protein sequence ID" value="GGD52990.1"/>
    <property type="molecule type" value="Genomic_DNA"/>
</dbReference>
<evidence type="ECO:0000256" key="3">
    <source>
        <dbReference type="ARBA" id="ARBA00022729"/>
    </source>
</evidence>
<sequence length="544" mass="58876">MNIMKRNQFKIYFLTIASVVGMSSCTDLEIEATDSIISEGFQGLADPSSAIDGLYSSLGGQYGDQANFFALQEVTTDAALVPTRGTDWGDNGLWRVLHNHTWNGEHAFIGTVWNQFNGNQLAASRVLDSRSNPSAQNIGDASFIRAFSMWVILDNYGQVPFRDTSLPSSSLPEVLTGQAAVDFILADLDQAIANLPTVAAGSGATLNRASKAAARYLKAKVLLNKHIYLGGSPDSGDMNEVVSLVDQIAADGFALQAGFFDLFRDPADTGGNTETIWSLSALITGNRIYNGLHYNSTSLGGGGWNGFSTLAEYYDLYEGDPNNNRADVNGNPLDGQEERRGGVPPAGKPFTGEPGTSDNGGLEDGSNVGFGYLIGQQYALDGTPLTDRAGAPLTFKRDFVDGTGAPSFINNDETTGIRVMKYNPRYGGGFAGHEVVFRYADAHLMKAEAMMRSGGDPTAMVNELRVLRGATPLGSVGEQQLLDERGRELYQEVWRRNDLIRFGQYTRDWLFKESSEIGNTNRHVFPIPPAQLLANPNLVQNPGY</sequence>
<protein>
    <recommendedName>
        <fullName evidence="7">RagB/SusD domain-containing protein</fullName>
    </recommendedName>
</protein>
<evidence type="ECO:0000256" key="6">
    <source>
        <dbReference type="SAM" id="MobiDB-lite"/>
    </source>
</evidence>
<feature type="domain" description="RagB/SusD" evidence="7">
    <location>
        <begin position="294"/>
        <end position="544"/>
    </location>
</feature>
<comment type="subcellular location">
    <subcellularLocation>
        <location evidence="1">Cell outer membrane</location>
    </subcellularLocation>
</comment>
<evidence type="ECO:0000313" key="9">
    <source>
        <dbReference type="Proteomes" id="UP000625780"/>
    </source>
</evidence>
<evidence type="ECO:0000313" key="8">
    <source>
        <dbReference type="EMBL" id="GGD52990.1"/>
    </source>
</evidence>
<dbReference type="PROSITE" id="PS51257">
    <property type="entry name" value="PROKAR_LIPOPROTEIN"/>
    <property type="match status" value="1"/>
</dbReference>
<dbReference type="Pfam" id="PF07980">
    <property type="entry name" value="SusD_RagB"/>
    <property type="match status" value="1"/>
</dbReference>
<proteinExistence type="inferred from homology"/>